<dbReference type="PANTHER" id="PTHR31490:SF1">
    <property type="entry name" value="ENDO-1,4-BETA-XYLANASE 1"/>
    <property type="match status" value="1"/>
</dbReference>
<feature type="chain" id="PRO_5042896243" description="GH10 domain-containing protein" evidence="6">
    <location>
        <begin position="22"/>
        <end position="859"/>
    </location>
</feature>
<comment type="similarity">
    <text evidence="1">Belongs to the glycosyl hydrolase 10 (cellulase F) family.</text>
</comment>
<dbReference type="Gene3D" id="2.60.120.690">
    <property type="entry name" value="Proprotein convertase subtilisin/kexin type 9"/>
    <property type="match status" value="1"/>
</dbReference>
<name>A0AAN9C2S2_9CAEN</name>
<keyword evidence="3" id="KW-0378">Hydrolase</keyword>
<dbReference type="InterPro" id="IPR041254">
    <property type="entry name" value="PCSK9_C1"/>
</dbReference>
<dbReference type="PANTHER" id="PTHR31490">
    <property type="entry name" value="GLYCOSYL HYDROLASE"/>
    <property type="match status" value="1"/>
</dbReference>
<evidence type="ECO:0000256" key="1">
    <source>
        <dbReference type="ARBA" id="ARBA00007495"/>
    </source>
</evidence>
<dbReference type="Pfam" id="PF00331">
    <property type="entry name" value="Glyco_hydro_10"/>
    <property type="match status" value="1"/>
</dbReference>
<dbReference type="Gene3D" id="2.60.120.260">
    <property type="entry name" value="Galactose-binding domain-like"/>
    <property type="match status" value="1"/>
</dbReference>
<comment type="caution">
    <text evidence="8">The sequence shown here is derived from an EMBL/GenBank/DDBJ whole genome shotgun (WGS) entry which is preliminary data.</text>
</comment>
<protein>
    <recommendedName>
        <fullName evidence="7">GH10 domain-containing protein</fullName>
    </recommendedName>
</protein>
<evidence type="ECO:0000256" key="6">
    <source>
        <dbReference type="SAM" id="SignalP"/>
    </source>
</evidence>
<keyword evidence="5" id="KW-0624">Polysaccharide degradation</keyword>
<dbReference type="InterPro" id="IPR017853">
    <property type="entry name" value="GH"/>
</dbReference>
<dbReference type="GO" id="GO:0000272">
    <property type="term" value="P:polysaccharide catabolic process"/>
    <property type="evidence" value="ECO:0007669"/>
    <property type="project" value="UniProtKB-KW"/>
</dbReference>
<dbReference type="Pfam" id="PF02018">
    <property type="entry name" value="CBM_4_9"/>
    <property type="match status" value="1"/>
</dbReference>
<evidence type="ECO:0000256" key="3">
    <source>
        <dbReference type="ARBA" id="ARBA00022801"/>
    </source>
</evidence>
<gene>
    <name evidence="8" type="ORF">V1264_002067</name>
</gene>
<dbReference type="SMART" id="SM00633">
    <property type="entry name" value="Glyco_10"/>
    <property type="match status" value="1"/>
</dbReference>
<sequence length="859" mass="94709">MAGNSIWMMLVAVVTWQMTAGQTNLLKNPSFEDELVKKGPWATNGFTMERVTTDAKDGNYSIKCSGRDRDVKGPSQSVVLKKGGHYYFEAYAKLLNEINGTIWQHYKVVVQMNLPDQTRKQSYIIAFRAFVTKDQGWIRVNGSIEAPMKEPSNAMISFRGPDAGVDFLLDDLKFYEVEENSKWRKEADANIDKFRKANITLSVTIPSGVTASKVAVEVSLKKHKFAFGAKIEEYELGQTPKTKYERIYNSWFNWATVQAYKWKFSKGERYDPDFSRAINATDVLLANGKTVRAHSILWDIEKNIPPWVLALNDSEMKPEISKHIAYMMNLTKGGRAAQWDVQNEHLHGSYYEERLQDPNITKDAFRQAKKEDGGPKLYLNDFTCVTSGAGTEDYYELAMEYLNEGVPLEGLGIQGHTKDFVKPDPTAMWKRLDRLAQTGLDLMMTEFDIGWPDKAVRADWLEDAIRAFFGHKALKGVIMWGFWNGSMRDPDHEFVLGPNSNDLTIVESGERWACLTKKEWTTNQTFKMSDSTSTLSMRGFKGDYEVIVKVDSVPVQKENFTLGDDDASVDIAVTTSTTKIDLTQEEDFVKECISHREEKTVASANTSSLNDTLTCRTETSGLSGTAEDDATSVTCGTDEVMTSCSSVHSKKKSTRKGEEMELNAEGKMQCTAKNGQSSIAGVRAQARCCKVKGLKCDYKKAGPSLVFKGAVSEARCSSNQLALGCSVYQPNPDSNGVKPNDNVTSCLAQTGTPASSDTAKRSGAYSFAACCSATSTLECKSVASSASKLGAGKRSKVACPSGYTMTGCNVFATDGKPAGAMTILLKKKKIQYCFAWLGASLPTGSVGVKAYATCCKVAA</sequence>
<evidence type="ECO:0000259" key="7">
    <source>
        <dbReference type="PROSITE" id="PS51760"/>
    </source>
</evidence>
<proteinExistence type="inferred from homology"/>
<dbReference type="EMBL" id="JBAMIC010000001">
    <property type="protein sequence ID" value="KAK7116377.1"/>
    <property type="molecule type" value="Genomic_DNA"/>
</dbReference>
<feature type="domain" description="GH10" evidence="7">
    <location>
        <begin position="210"/>
        <end position="506"/>
    </location>
</feature>
<dbReference type="InterPro" id="IPR044846">
    <property type="entry name" value="GH10"/>
</dbReference>
<evidence type="ECO:0000256" key="4">
    <source>
        <dbReference type="ARBA" id="ARBA00023277"/>
    </source>
</evidence>
<evidence type="ECO:0000313" key="9">
    <source>
        <dbReference type="Proteomes" id="UP001374579"/>
    </source>
</evidence>
<feature type="signal peptide" evidence="6">
    <location>
        <begin position="1"/>
        <end position="21"/>
    </location>
</feature>
<dbReference type="Pfam" id="PF18459">
    <property type="entry name" value="PCSK9_C1"/>
    <property type="match status" value="1"/>
</dbReference>
<dbReference type="GO" id="GO:0031176">
    <property type="term" value="F:endo-1,4-beta-xylanase activity"/>
    <property type="evidence" value="ECO:0007669"/>
    <property type="project" value="UniProtKB-ARBA"/>
</dbReference>
<keyword evidence="2" id="KW-0677">Repeat</keyword>
<dbReference type="InterPro" id="IPR001000">
    <property type="entry name" value="GH10_dom"/>
</dbReference>
<dbReference type="PROSITE" id="PS51760">
    <property type="entry name" value="GH10_2"/>
    <property type="match status" value="1"/>
</dbReference>
<reference evidence="8 9" key="1">
    <citation type="submission" date="2024-02" db="EMBL/GenBank/DDBJ databases">
        <title>Chromosome-scale genome assembly of the rough periwinkle Littorina saxatilis.</title>
        <authorList>
            <person name="De Jode A."/>
            <person name="Faria R."/>
            <person name="Formenti G."/>
            <person name="Sims Y."/>
            <person name="Smith T.P."/>
            <person name="Tracey A."/>
            <person name="Wood J.M.D."/>
            <person name="Zagrodzka Z.B."/>
            <person name="Johannesson K."/>
            <person name="Butlin R.K."/>
            <person name="Leder E.H."/>
        </authorList>
    </citation>
    <scope>NUCLEOTIDE SEQUENCE [LARGE SCALE GENOMIC DNA]</scope>
    <source>
        <strain evidence="8">Snail1</strain>
        <tissue evidence="8">Muscle</tissue>
    </source>
</reference>
<dbReference type="AlphaFoldDB" id="A0AAN9C2S2"/>
<dbReference type="InterPro" id="IPR003305">
    <property type="entry name" value="CenC_carb-bd"/>
</dbReference>
<organism evidence="8 9">
    <name type="scientific">Littorina saxatilis</name>
    <dbReference type="NCBI Taxonomy" id="31220"/>
    <lineage>
        <taxon>Eukaryota</taxon>
        <taxon>Metazoa</taxon>
        <taxon>Spiralia</taxon>
        <taxon>Lophotrochozoa</taxon>
        <taxon>Mollusca</taxon>
        <taxon>Gastropoda</taxon>
        <taxon>Caenogastropoda</taxon>
        <taxon>Littorinimorpha</taxon>
        <taxon>Littorinoidea</taxon>
        <taxon>Littorinidae</taxon>
        <taxon>Littorina</taxon>
    </lineage>
</organism>
<evidence type="ECO:0000256" key="5">
    <source>
        <dbReference type="ARBA" id="ARBA00023326"/>
    </source>
</evidence>
<dbReference type="Gene3D" id="3.20.20.80">
    <property type="entry name" value="Glycosidases"/>
    <property type="match status" value="1"/>
</dbReference>
<dbReference type="PRINTS" id="PR00134">
    <property type="entry name" value="GLHYDRLASE10"/>
</dbReference>
<dbReference type="Proteomes" id="UP001374579">
    <property type="component" value="Unassembled WGS sequence"/>
</dbReference>
<dbReference type="InterPro" id="IPR008979">
    <property type="entry name" value="Galactose-bd-like_sf"/>
</dbReference>
<evidence type="ECO:0000256" key="2">
    <source>
        <dbReference type="ARBA" id="ARBA00022737"/>
    </source>
</evidence>
<accession>A0AAN9C2S2</accession>
<dbReference type="SUPFAM" id="SSF49785">
    <property type="entry name" value="Galactose-binding domain-like"/>
    <property type="match status" value="1"/>
</dbReference>
<keyword evidence="6" id="KW-0732">Signal</keyword>
<dbReference type="SUPFAM" id="SSF51445">
    <property type="entry name" value="(Trans)glycosidases"/>
    <property type="match status" value="1"/>
</dbReference>
<keyword evidence="4" id="KW-0119">Carbohydrate metabolism</keyword>
<evidence type="ECO:0000313" key="8">
    <source>
        <dbReference type="EMBL" id="KAK7116377.1"/>
    </source>
</evidence>
<keyword evidence="9" id="KW-1185">Reference proteome</keyword>